<reference evidence="2" key="1">
    <citation type="submission" date="2023-01" db="EMBL/GenBank/DDBJ databases">
        <title>Oxazolidinone resistance genes in florfenicol resistant enterococci from beef cattle and veal calves at slaughter.</title>
        <authorList>
            <person name="Biggel M."/>
        </authorList>
    </citation>
    <scope>NUCLEOTIDE SEQUENCE</scope>
    <source>
        <strain evidence="2">K79-1</strain>
    </source>
</reference>
<dbReference type="InterPro" id="IPR020004">
    <property type="entry name" value="UDP-GlcNAc_Epase"/>
</dbReference>
<proteinExistence type="predicted"/>
<dbReference type="CDD" id="cd03786">
    <property type="entry name" value="GTB_UDP-GlcNAc_2-Epimerase"/>
    <property type="match status" value="1"/>
</dbReference>
<dbReference type="SUPFAM" id="SSF53756">
    <property type="entry name" value="UDP-Glycosyltransferase/glycogen phosphorylase"/>
    <property type="match status" value="1"/>
</dbReference>
<dbReference type="Gene3D" id="3.40.50.2000">
    <property type="entry name" value="Glycogen Phosphorylase B"/>
    <property type="match status" value="2"/>
</dbReference>
<evidence type="ECO:0000313" key="3">
    <source>
        <dbReference type="Proteomes" id="UP001179483"/>
    </source>
</evidence>
<gene>
    <name evidence="2" type="primary">neuC</name>
    <name evidence="2" type="ORF">PML80_06790</name>
</gene>
<evidence type="ECO:0000259" key="1">
    <source>
        <dbReference type="Pfam" id="PF02350"/>
    </source>
</evidence>
<sequence>MKKICVVTGTRSEYGLLYPLIKRFYEDEEVELQLIVTGTHLSPEFGMTVKLIEFDGFPISERIEILLSSDTAVGISKSIGLGMISFGEAYERLQPDMIVLLGDRFEMLAASIAALISKIPISHIHGGELTEGAYDDSIRHSITKMSTLHFTSTEEYRKRVIQLGESPERVYNVGALGIENIRNMELLTKEELSEKLKFKIDDTLLLVTYHPVTLEKDSSVLQFEELLKALEDFKGTIFFTRANADNGGRAINKMLDEFVNNHSNKVKAFSSMGQLQYLSAMKSADIVIGNSSSGIIEAPSFKVPTINIGNRQKGRIQSDSVINASCTQQDINQAIKLALSKSFKEKVNSANNPYEKDNVVNNISLIIKKALKNSLSIKKQFFDIEM</sequence>
<dbReference type="AlphaFoldDB" id="A0AAF0BJ34"/>
<accession>A0AAF0BJ34</accession>
<dbReference type="Pfam" id="PF02350">
    <property type="entry name" value="Epimerase_2"/>
    <property type="match status" value="1"/>
</dbReference>
<dbReference type="InterPro" id="IPR003331">
    <property type="entry name" value="UDP_GlcNAc_Epimerase_2_dom"/>
</dbReference>
<dbReference type="PANTHER" id="PTHR43174:SF3">
    <property type="entry name" value="UDP-N-ACETYLGLUCOSAMINE 2-EPIMERASE"/>
    <property type="match status" value="1"/>
</dbReference>
<dbReference type="EC" id="3.2.1.183" evidence="2"/>
<dbReference type="PANTHER" id="PTHR43174">
    <property type="entry name" value="UDP-N-ACETYLGLUCOSAMINE 2-EPIMERASE"/>
    <property type="match status" value="1"/>
</dbReference>
<name>A0AAF0BJ34_9LACT</name>
<organism evidence="2 3">
    <name type="scientific">Aerococcus urinaeequi</name>
    <dbReference type="NCBI Taxonomy" id="51665"/>
    <lineage>
        <taxon>Bacteria</taxon>
        <taxon>Bacillati</taxon>
        <taxon>Bacillota</taxon>
        <taxon>Bacilli</taxon>
        <taxon>Lactobacillales</taxon>
        <taxon>Aerococcaceae</taxon>
        <taxon>Aerococcus</taxon>
    </lineage>
</organism>
<evidence type="ECO:0000313" key="2">
    <source>
        <dbReference type="EMBL" id="WCG37230.1"/>
    </source>
</evidence>
<feature type="domain" description="UDP-N-acetylglucosamine 2-epimerase" evidence="1">
    <location>
        <begin position="25"/>
        <end position="367"/>
    </location>
</feature>
<keyword evidence="2" id="KW-0378">Hydrolase</keyword>
<dbReference type="NCBIfam" id="TIGR03568">
    <property type="entry name" value="NeuC_NnaA"/>
    <property type="match status" value="1"/>
</dbReference>
<keyword evidence="2" id="KW-0326">Glycosidase</keyword>
<dbReference type="InterPro" id="IPR029767">
    <property type="entry name" value="WecB-like"/>
</dbReference>
<dbReference type="GO" id="GO:0004553">
    <property type="term" value="F:hydrolase activity, hydrolyzing O-glycosyl compounds"/>
    <property type="evidence" value="ECO:0007669"/>
    <property type="project" value="InterPro"/>
</dbReference>
<dbReference type="Proteomes" id="UP001179483">
    <property type="component" value="Chromosome"/>
</dbReference>
<dbReference type="GO" id="GO:0006047">
    <property type="term" value="P:UDP-N-acetylglucosamine metabolic process"/>
    <property type="evidence" value="ECO:0007669"/>
    <property type="project" value="InterPro"/>
</dbReference>
<dbReference type="EMBL" id="CP116590">
    <property type="protein sequence ID" value="WCG37230.1"/>
    <property type="molecule type" value="Genomic_DNA"/>
</dbReference>
<dbReference type="RefSeq" id="WP_271735515.1">
    <property type="nucleotide sequence ID" value="NZ_CP116590.1"/>
</dbReference>
<protein>
    <submittedName>
        <fullName evidence="2">UDP-N-acetylglucosamine 2-epimerase</fullName>
        <ecNumber evidence="2">3.2.1.183</ecNumber>
    </submittedName>
</protein>